<proteinExistence type="predicted"/>
<comment type="caution">
    <text evidence="1">The sequence shown here is derived from an EMBL/GenBank/DDBJ whole genome shotgun (WGS) entry which is preliminary data.</text>
</comment>
<dbReference type="InterPro" id="IPR014710">
    <property type="entry name" value="RmlC-like_jellyroll"/>
</dbReference>
<evidence type="ECO:0008006" key="3">
    <source>
        <dbReference type="Google" id="ProtNLM"/>
    </source>
</evidence>
<dbReference type="OrthoDB" id="9800082at2"/>
<dbReference type="PANTHER" id="PTHR37943">
    <property type="entry name" value="PROTEIN VES"/>
    <property type="match status" value="1"/>
</dbReference>
<accession>A0A366D709</accession>
<dbReference type="Pfam" id="PF05962">
    <property type="entry name" value="HutD"/>
    <property type="match status" value="1"/>
</dbReference>
<dbReference type="RefSeq" id="WP_113872731.1">
    <property type="nucleotide sequence ID" value="NZ_QNRF01000001.1"/>
</dbReference>
<organism evidence="1 2">
    <name type="scientific">Marinomonas aquiplantarum</name>
    <dbReference type="NCBI Taxonomy" id="491951"/>
    <lineage>
        <taxon>Bacteria</taxon>
        <taxon>Pseudomonadati</taxon>
        <taxon>Pseudomonadota</taxon>
        <taxon>Gammaproteobacteria</taxon>
        <taxon>Oceanospirillales</taxon>
        <taxon>Oceanospirillaceae</taxon>
        <taxon>Marinomonas</taxon>
    </lineage>
</organism>
<dbReference type="AlphaFoldDB" id="A0A366D709"/>
<protein>
    <recommendedName>
        <fullName evidence="3">HutD protein</fullName>
    </recommendedName>
</protein>
<dbReference type="InterPro" id="IPR010282">
    <property type="entry name" value="Uncharacterised_HutD/Ves"/>
</dbReference>
<dbReference type="EMBL" id="QNRF01000001">
    <property type="protein sequence ID" value="RBO85823.1"/>
    <property type="molecule type" value="Genomic_DNA"/>
</dbReference>
<gene>
    <name evidence="1" type="ORF">DFP76_10197</name>
</gene>
<sequence>MLNDTSIFAILQQADYPIVPWKNGLGHTRDIASLSDEQGLRYRISQASVVENGLFSDFRGLHRTLVLLSGHGLAMTHQNEQGMQHVQLSNRLEMAHFSGGDQTFASLTEGPIEDVNIMTREVDTKAKVSALHAPTKLSFDPIQSNTLLHAIYCAEECELYDAHTDHFHAIPAHCFISLVDIEKASKALNKKRFNLLKGRVIQIHIIKSSEQARPS</sequence>
<evidence type="ECO:0000313" key="1">
    <source>
        <dbReference type="EMBL" id="RBO85823.1"/>
    </source>
</evidence>
<evidence type="ECO:0000313" key="2">
    <source>
        <dbReference type="Proteomes" id="UP000252086"/>
    </source>
</evidence>
<dbReference type="Proteomes" id="UP000252086">
    <property type="component" value="Unassembled WGS sequence"/>
</dbReference>
<dbReference type="InterPro" id="IPR011051">
    <property type="entry name" value="RmlC_Cupin_sf"/>
</dbReference>
<reference evidence="1 2" key="1">
    <citation type="submission" date="2018-06" db="EMBL/GenBank/DDBJ databases">
        <title>Genomic Encyclopedia of Type Strains, Phase III (KMG-III): the genomes of soil and plant-associated and newly described type strains.</title>
        <authorList>
            <person name="Whitman W."/>
        </authorList>
    </citation>
    <scope>NUCLEOTIDE SEQUENCE [LARGE SCALE GENOMIC DNA]</scope>
    <source>
        <strain evidence="1 2">CECT 7732</strain>
    </source>
</reference>
<name>A0A366D709_9GAMM</name>
<dbReference type="PANTHER" id="PTHR37943:SF1">
    <property type="entry name" value="PROTEIN VES"/>
    <property type="match status" value="1"/>
</dbReference>
<keyword evidence="2" id="KW-1185">Reference proteome</keyword>
<dbReference type="Gene3D" id="2.60.120.10">
    <property type="entry name" value="Jelly Rolls"/>
    <property type="match status" value="1"/>
</dbReference>
<dbReference type="SUPFAM" id="SSF51182">
    <property type="entry name" value="RmlC-like cupins"/>
    <property type="match status" value="1"/>
</dbReference>